<evidence type="ECO:0000256" key="1">
    <source>
        <dbReference type="SAM" id="MobiDB-lite"/>
    </source>
</evidence>
<evidence type="ECO:0000313" key="4">
    <source>
        <dbReference type="Proteomes" id="UP001160301"/>
    </source>
</evidence>
<protein>
    <recommendedName>
        <fullName evidence="5">DUF1080 domain-containing protein</fullName>
    </recommendedName>
</protein>
<keyword evidence="2" id="KW-0732">Signal</keyword>
<accession>A0ABT6P5Z0</accession>
<evidence type="ECO:0000256" key="2">
    <source>
        <dbReference type="SAM" id="SignalP"/>
    </source>
</evidence>
<proteinExistence type="predicted"/>
<evidence type="ECO:0000313" key="3">
    <source>
        <dbReference type="EMBL" id="MDI1436041.1"/>
    </source>
</evidence>
<dbReference type="RefSeq" id="WP_284721611.1">
    <property type="nucleotide sequence ID" value="NZ_JARZHI010000071.1"/>
</dbReference>
<feature type="compositionally biased region" description="Low complexity" evidence="1">
    <location>
        <begin position="36"/>
        <end position="47"/>
    </location>
</feature>
<feature type="compositionally biased region" description="Gly residues" evidence="1">
    <location>
        <begin position="48"/>
        <end position="70"/>
    </location>
</feature>
<name>A0ABT6P5Z0_9BACT</name>
<dbReference type="Proteomes" id="UP001160301">
    <property type="component" value="Unassembled WGS sequence"/>
</dbReference>
<keyword evidence="4" id="KW-1185">Reference proteome</keyword>
<feature type="chain" id="PRO_5047452598" description="DUF1080 domain-containing protein" evidence="2">
    <location>
        <begin position="22"/>
        <end position="260"/>
    </location>
</feature>
<gene>
    <name evidence="3" type="ORF">QHF89_41435</name>
</gene>
<organism evidence="3 4">
    <name type="scientific">Polyangium sorediatum</name>
    <dbReference type="NCBI Taxonomy" id="889274"/>
    <lineage>
        <taxon>Bacteria</taxon>
        <taxon>Pseudomonadati</taxon>
        <taxon>Myxococcota</taxon>
        <taxon>Polyangia</taxon>
        <taxon>Polyangiales</taxon>
        <taxon>Polyangiaceae</taxon>
        <taxon>Polyangium</taxon>
    </lineage>
</organism>
<dbReference type="Gene3D" id="2.60.120.560">
    <property type="entry name" value="Exo-inulinase, domain 1"/>
    <property type="match status" value="1"/>
</dbReference>
<comment type="caution">
    <text evidence="3">The sequence shown here is derived from an EMBL/GenBank/DDBJ whole genome shotgun (WGS) entry which is preliminary data.</text>
</comment>
<feature type="region of interest" description="Disordered" evidence="1">
    <location>
        <begin position="36"/>
        <end position="70"/>
    </location>
</feature>
<dbReference type="EMBL" id="JARZHI010000071">
    <property type="protein sequence ID" value="MDI1436041.1"/>
    <property type="molecule type" value="Genomic_DNA"/>
</dbReference>
<reference evidence="3 4" key="1">
    <citation type="submission" date="2023-04" db="EMBL/GenBank/DDBJ databases">
        <title>The genome sequence of Polyangium sorediatum DSM14670.</title>
        <authorList>
            <person name="Zhang X."/>
        </authorList>
    </citation>
    <scope>NUCLEOTIDE SEQUENCE [LARGE SCALE GENOMIC DNA]</scope>
    <source>
        <strain evidence="3 4">DSM 14670</strain>
    </source>
</reference>
<feature type="signal peptide" evidence="2">
    <location>
        <begin position="1"/>
        <end position="21"/>
    </location>
</feature>
<sequence length="260" mass="26419">MASNNLLAFVLAASGALLAPACYLTSSFDGLTGAPDGEAASGSSSSSGMGGAGGAGGEGGAGGAGGDGGAGGGVSAPATGILDDFDRADGVPGGSWKLRYPGAYTIDGERLQTVGKDPDAAIWDQVFGPRQEAYVTIESMDGDETEIELILRNQGDPSECESVVVSWNRFNAVPGIHVAYCTGGEWTTVGEPVPYTLVEGDTFWGRGYEDGRIEAYVNGKLLGTWDASGAPMGTSGGRIGVFTYGIPDKVRFEDFGGGTF</sequence>
<evidence type="ECO:0008006" key="5">
    <source>
        <dbReference type="Google" id="ProtNLM"/>
    </source>
</evidence>